<keyword evidence="5" id="KW-1015">Disulfide bond</keyword>
<dbReference type="CDD" id="cd00190">
    <property type="entry name" value="Tryp_SPc"/>
    <property type="match status" value="1"/>
</dbReference>
<evidence type="ECO:0000256" key="5">
    <source>
        <dbReference type="ARBA" id="ARBA00023157"/>
    </source>
</evidence>
<feature type="domain" description="Peptidase S1" evidence="6">
    <location>
        <begin position="15"/>
        <end position="237"/>
    </location>
</feature>
<evidence type="ECO:0000313" key="8">
    <source>
        <dbReference type="RefSeq" id="XP_011497565.1"/>
    </source>
</evidence>
<dbReference type="RefSeq" id="XP_011497565.1">
    <property type="nucleotide sequence ID" value="XM_011499263.1"/>
</dbReference>
<dbReference type="GeneID" id="105361946"/>
<evidence type="ECO:0000256" key="2">
    <source>
        <dbReference type="ARBA" id="ARBA00022670"/>
    </source>
</evidence>
<dbReference type="SUPFAM" id="SSF50494">
    <property type="entry name" value="Trypsin-like serine proteases"/>
    <property type="match status" value="1"/>
</dbReference>
<evidence type="ECO:0000256" key="1">
    <source>
        <dbReference type="ARBA" id="ARBA00007664"/>
    </source>
</evidence>
<sequence>MKMNKTCATTKSVRLQGSEVASISEFSFIVQLRLFSVNRFFCAGSIISNKHILTAAHCIFQLDNGKTDIWIIAGSQKLSDNEGTSYYVQEMYLHPEFEGLTIGSQPEHNDIAVLAVRGFIIFNQQINKIDLPTQDITRGSSVILCGWGATSYPPTQFSNVLQKAKVTVVNCQILASEDQICTFDHEKRAIHGDSGGPVVGDGKLVGIISYGFPWISDEPDRHSNIFKHLDFINSVINF</sequence>
<keyword evidence="7" id="KW-1185">Reference proteome</keyword>
<dbReference type="Gene3D" id="2.40.10.10">
    <property type="entry name" value="Trypsin-like serine proteases"/>
    <property type="match status" value="1"/>
</dbReference>
<keyword evidence="4" id="KW-0720">Serine protease</keyword>
<organism evidence="7 8">
    <name type="scientific">Ceratosolen solmsi marchali</name>
    <dbReference type="NCBI Taxonomy" id="326594"/>
    <lineage>
        <taxon>Eukaryota</taxon>
        <taxon>Metazoa</taxon>
        <taxon>Ecdysozoa</taxon>
        <taxon>Arthropoda</taxon>
        <taxon>Hexapoda</taxon>
        <taxon>Insecta</taxon>
        <taxon>Pterygota</taxon>
        <taxon>Neoptera</taxon>
        <taxon>Endopterygota</taxon>
        <taxon>Hymenoptera</taxon>
        <taxon>Apocrita</taxon>
        <taxon>Proctotrupomorpha</taxon>
        <taxon>Chalcidoidea</taxon>
        <taxon>Agaonidae</taxon>
        <taxon>Agaoninae</taxon>
        <taxon>Ceratosolen</taxon>
    </lineage>
</organism>
<dbReference type="InterPro" id="IPR001314">
    <property type="entry name" value="Peptidase_S1A"/>
</dbReference>
<protein>
    <submittedName>
        <fullName evidence="8">Chymotrypsin-2-like</fullName>
    </submittedName>
</protein>
<evidence type="ECO:0000259" key="6">
    <source>
        <dbReference type="PROSITE" id="PS50240"/>
    </source>
</evidence>
<dbReference type="PRINTS" id="PR00722">
    <property type="entry name" value="CHYMOTRYPSIN"/>
</dbReference>
<name>A0AAJ7DV54_9HYME</name>
<dbReference type="Proteomes" id="UP000695007">
    <property type="component" value="Unplaced"/>
</dbReference>
<evidence type="ECO:0000313" key="7">
    <source>
        <dbReference type="Proteomes" id="UP000695007"/>
    </source>
</evidence>
<dbReference type="Pfam" id="PF00089">
    <property type="entry name" value="Trypsin"/>
    <property type="match status" value="1"/>
</dbReference>
<dbReference type="InterPro" id="IPR009003">
    <property type="entry name" value="Peptidase_S1_PA"/>
</dbReference>
<dbReference type="FunFam" id="2.40.10.10:FF:000068">
    <property type="entry name" value="transmembrane protease serine 2"/>
    <property type="match status" value="1"/>
</dbReference>
<comment type="similarity">
    <text evidence="1">Belongs to the peptidase S1 family.</text>
</comment>
<gene>
    <name evidence="8" type="primary">LOC105361946</name>
</gene>
<reference evidence="8" key="1">
    <citation type="submission" date="2025-08" db="UniProtKB">
        <authorList>
            <consortium name="RefSeq"/>
        </authorList>
    </citation>
    <scope>IDENTIFICATION</scope>
</reference>
<dbReference type="InterPro" id="IPR018114">
    <property type="entry name" value="TRYPSIN_HIS"/>
</dbReference>
<dbReference type="InterPro" id="IPR050430">
    <property type="entry name" value="Peptidase_S1"/>
</dbReference>
<dbReference type="PROSITE" id="PS00134">
    <property type="entry name" value="TRYPSIN_HIS"/>
    <property type="match status" value="1"/>
</dbReference>
<evidence type="ECO:0000256" key="4">
    <source>
        <dbReference type="ARBA" id="ARBA00022825"/>
    </source>
</evidence>
<dbReference type="PANTHER" id="PTHR24276">
    <property type="entry name" value="POLYSERASE-RELATED"/>
    <property type="match status" value="1"/>
</dbReference>
<accession>A0AAJ7DV54</accession>
<dbReference type="GO" id="GO:0004252">
    <property type="term" value="F:serine-type endopeptidase activity"/>
    <property type="evidence" value="ECO:0007669"/>
    <property type="project" value="InterPro"/>
</dbReference>
<dbReference type="GO" id="GO:0006508">
    <property type="term" value="P:proteolysis"/>
    <property type="evidence" value="ECO:0007669"/>
    <property type="project" value="UniProtKB-KW"/>
</dbReference>
<evidence type="ECO:0000256" key="3">
    <source>
        <dbReference type="ARBA" id="ARBA00022801"/>
    </source>
</evidence>
<proteinExistence type="inferred from homology"/>
<dbReference type="InterPro" id="IPR001254">
    <property type="entry name" value="Trypsin_dom"/>
</dbReference>
<keyword evidence="2" id="KW-0645">Protease</keyword>
<dbReference type="InterPro" id="IPR043504">
    <property type="entry name" value="Peptidase_S1_PA_chymotrypsin"/>
</dbReference>
<dbReference type="PROSITE" id="PS50240">
    <property type="entry name" value="TRYPSIN_DOM"/>
    <property type="match status" value="1"/>
</dbReference>
<dbReference type="KEGG" id="csol:105361946"/>
<dbReference type="SMART" id="SM00020">
    <property type="entry name" value="Tryp_SPc"/>
    <property type="match status" value="1"/>
</dbReference>
<keyword evidence="3" id="KW-0378">Hydrolase</keyword>
<dbReference type="PANTHER" id="PTHR24276:SF91">
    <property type="entry name" value="AT26814P-RELATED"/>
    <property type="match status" value="1"/>
</dbReference>
<dbReference type="AlphaFoldDB" id="A0AAJ7DV54"/>